<feature type="compositionally biased region" description="Basic and acidic residues" evidence="1">
    <location>
        <begin position="730"/>
        <end position="743"/>
    </location>
</feature>
<reference evidence="2" key="2">
    <citation type="submission" date="2011-03" db="EMBL/GenBank/DDBJ databases">
        <title>Comparative genomics and transcriptomics of Neospora caninum and Toxoplasma gondii.</title>
        <authorList>
            <person name="Reid A.J."/>
            <person name="Sohal A."/>
            <person name="Harris D."/>
            <person name="Quail M."/>
            <person name="Sanders M."/>
            <person name="Berriman M."/>
            <person name="Wastling J.M."/>
            <person name="Pain A."/>
        </authorList>
    </citation>
    <scope>NUCLEOTIDE SEQUENCE</scope>
    <source>
        <strain evidence="2">Liverpool</strain>
    </source>
</reference>
<feature type="region of interest" description="Disordered" evidence="1">
    <location>
        <begin position="306"/>
        <end position="399"/>
    </location>
</feature>
<dbReference type="EMBL" id="LN714474">
    <property type="protein sequence ID" value="CEL64099.1"/>
    <property type="molecule type" value="Genomic_DNA"/>
</dbReference>
<accession>F0V729</accession>
<dbReference type="InterPro" id="IPR029058">
    <property type="entry name" value="AB_hydrolase_fold"/>
</dbReference>
<feature type="compositionally biased region" description="Pro residues" evidence="1">
    <location>
        <begin position="51"/>
        <end position="63"/>
    </location>
</feature>
<dbReference type="eggNOG" id="KOG2624">
    <property type="taxonomic scope" value="Eukaryota"/>
</dbReference>
<dbReference type="GeneID" id="13440552"/>
<feature type="region of interest" description="Disordered" evidence="1">
    <location>
        <begin position="519"/>
        <end position="567"/>
    </location>
</feature>
<dbReference type="OrthoDB" id="8040642at2759"/>
<feature type="compositionally biased region" description="Basic and acidic residues" evidence="1">
    <location>
        <begin position="424"/>
        <end position="434"/>
    </location>
</feature>
<dbReference type="ESTHER" id="neocl-f0v729">
    <property type="family name" value="Acidic_Lipase"/>
</dbReference>
<feature type="region of interest" description="Disordered" evidence="1">
    <location>
        <begin position="1"/>
        <end position="84"/>
    </location>
</feature>
<feature type="region of interest" description="Disordered" evidence="1">
    <location>
        <begin position="412"/>
        <end position="438"/>
    </location>
</feature>
<dbReference type="InParanoid" id="F0V729"/>
<sequence length="1133" mass="122440">MPGAASRESPHEVVASADSLERPRSACTTEESAKKPVPGVSRVPGRRETVFPPPAERQPPGVPLPDQATGRPRSPAGLSSPDGQRLSCVKILPKETQLQEHYTGGRGVGSPLHVSADSPASFPGGCGTCGRVETEGKSPATPLYAYFYGCVLFCLNLFSAGIVDRMVRWCVVSALRFFLVKLLQLQRRRYLEVCCDPTQRFTHILSDGRLKAERHCVRTADGCEIFFYRLAKVSHHCCSLACSPQPNFSGKCPVHSGACACTEAEPATRVCASSPGEPDSGLRGVARTCRCDFLCHLSREAKPSVHLTERLPGSSATGPRPPPVISQRIAPHPGPSACETHLSPEDSPLSGVSDGEGSAVCTPAVSRTSARPAEVRGPEATSEASAGKRRSTDEGGIPADCGRRLAGLPCTENVQSGISPGVRTARDSEGERSRPATLEPVRPSVNVDRAALRLELEKSAREGDERPIVFLQHGLLESSLNWVSGGADSLAFMLVESGCDVWLGNNRGNEYVHLRPAQKLAQTRAEDSERGNGGENPAGATQGGRAPAPEGASGEAAGDAGESREDCFRDSSADLDCDEDACLLADCAQTVRDPDGKVGFSAAQLADWTQRRMWEKAPPCGASELREDSRFRTCSQLCCQCTGLTPFPVVPSSSSEADERRILRNACLEATETLMRLLRSRQPCSRRRPRRWSLPFQRLPRAGDAGDRDSGFPHFGERLSFCRGGDSWHEGAEGAKSTREARAASDCSTRVSPRQTSPAPSRQRASAFPRSTTPPLCEGQAPASAGDPLGDEVRAWSCWPFPGRQPTPQERGASHSAADEGRDSELRRVPPFSTISAASSQMWTFHDMATYDVPAMLQHILSQPARDGRPARLRKIWALGQSQGAAQLIALACSYPEVCALFHSLVLFSPPVILHPLASLSLSTRMLISLGLNHPAPLLYGIKAAEKLFPAPALSVFGDCVAGHRLMGFYTGDIAWRQRCINFKFTPSGGTSKLNFQHWLSIMHGGAPIGQFGVETHETREELQLQRREAEATRQRNRARQVLERVGETRDATPGPAASYRLENITCPVHAIVGGKDNLVNAEASVAYLSACIDKNLLTVQLWPEAGHLDFGWARARRLDLYPELVRRILSQS</sequence>
<proteinExistence type="predicted"/>
<evidence type="ECO:0000313" key="3">
    <source>
        <dbReference type="EMBL" id="CEL64099.1"/>
    </source>
</evidence>
<dbReference type="VEuPathDB" id="ToxoDB:NCLIV_000180"/>
<evidence type="ECO:0000313" key="2">
    <source>
        <dbReference type="EMBL" id="CBZ49520.1"/>
    </source>
</evidence>
<feature type="compositionally biased region" description="Polar residues" evidence="1">
    <location>
        <begin position="746"/>
        <end position="774"/>
    </location>
</feature>
<dbReference type="AlphaFoldDB" id="F0V729"/>
<evidence type="ECO:0000256" key="1">
    <source>
        <dbReference type="SAM" id="MobiDB-lite"/>
    </source>
</evidence>
<feature type="region of interest" description="Disordered" evidence="1">
    <location>
        <begin position="730"/>
        <end position="829"/>
    </location>
</feature>
<dbReference type="EMBL" id="FR823380">
    <property type="protein sequence ID" value="CBZ49520.1"/>
    <property type="molecule type" value="Genomic_DNA"/>
</dbReference>
<reference evidence="4" key="3">
    <citation type="journal article" date="2012" name="PLoS Pathog.">
        <title>Comparative genomics of the apicomplexan parasites Toxoplasma gondii and Neospora caninum: Coccidia differing in host range and transmission strategy.</title>
        <authorList>
            <person name="Reid A.J."/>
            <person name="Vermont S.J."/>
            <person name="Cotton J.A."/>
            <person name="Harris D."/>
            <person name="Hill-Cawthorne G.A."/>
            <person name="Konen-Waisman S."/>
            <person name="Latham S.M."/>
            <person name="Mourier T."/>
            <person name="Norton R."/>
            <person name="Quail M.A."/>
            <person name="Sanders M."/>
            <person name="Shanmugam D."/>
            <person name="Sohal A."/>
            <person name="Wasmuth J.D."/>
            <person name="Brunk B."/>
            <person name="Grigg M.E."/>
            <person name="Howard J.C."/>
            <person name="Parkinson J."/>
            <person name="Roos D.S."/>
            <person name="Trees A.J."/>
            <person name="Berriman M."/>
            <person name="Pain A."/>
            <person name="Wastling J.M."/>
        </authorList>
    </citation>
    <scope>NUCLEOTIDE SEQUENCE [LARGE SCALE GENOMIC DNA]</scope>
    <source>
        <strain evidence="4">Liverpool</strain>
    </source>
</reference>
<organism evidence="2 4">
    <name type="scientific">Neospora caninum (strain Liverpool)</name>
    <dbReference type="NCBI Taxonomy" id="572307"/>
    <lineage>
        <taxon>Eukaryota</taxon>
        <taxon>Sar</taxon>
        <taxon>Alveolata</taxon>
        <taxon>Apicomplexa</taxon>
        <taxon>Conoidasida</taxon>
        <taxon>Coccidia</taxon>
        <taxon>Eucoccidiorida</taxon>
        <taxon>Eimeriorina</taxon>
        <taxon>Sarcocystidae</taxon>
        <taxon>Neospora</taxon>
    </lineage>
</organism>
<reference evidence="3" key="4">
    <citation type="journal article" date="2015" name="PLoS ONE">
        <title>Comprehensive Evaluation of Toxoplasma gondii VEG and Neospora caninum LIV Genomes with Tachyzoite Stage Transcriptome and Proteome Defines Novel Transcript Features.</title>
        <authorList>
            <person name="Ramaprasad A."/>
            <person name="Mourier T."/>
            <person name="Naeem R."/>
            <person name="Malas T.B."/>
            <person name="Moussa E."/>
            <person name="Panigrahi A."/>
            <person name="Vermont S.J."/>
            <person name="Otto T.D."/>
            <person name="Wastling J."/>
            <person name="Pain A."/>
        </authorList>
    </citation>
    <scope>NUCLEOTIDE SEQUENCE</scope>
    <source>
        <strain evidence="3">Liverpool</strain>
    </source>
</reference>
<feature type="compositionally biased region" description="Basic and acidic residues" evidence="1">
    <location>
        <begin position="817"/>
        <end position="828"/>
    </location>
</feature>
<evidence type="ECO:0000313" key="4">
    <source>
        <dbReference type="Proteomes" id="UP000007494"/>
    </source>
</evidence>
<keyword evidence="4" id="KW-1185">Reference proteome</keyword>
<gene>
    <name evidence="3" type="ORF">BN1204_000180</name>
    <name evidence="2" type="ORF">NCLIV_000180</name>
</gene>
<dbReference type="PANTHER" id="PTHR11005">
    <property type="entry name" value="LYSOSOMAL ACID LIPASE-RELATED"/>
    <property type="match status" value="1"/>
</dbReference>
<dbReference type="Proteomes" id="UP000007494">
    <property type="component" value="Chromosome Ia"/>
</dbReference>
<reference evidence="2" key="1">
    <citation type="submission" date="2011-02" db="EMBL/GenBank/DDBJ databases">
        <authorList>
            <person name="Aslett M."/>
        </authorList>
    </citation>
    <scope>NUCLEOTIDE SEQUENCE</scope>
    <source>
        <strain evidence="2">Liverpool</strain>
    </source>
</reference>
<dbReference type="RefSeq" id="XP_003879555.1">
    <property type="nucleotide sequence ID" value="XM_003879506.1"/>
</dbReference>
<feature type="compositionally biased region" description="Low complexity" evidence="1">
    <location>
        <begin position="543"/>
        <end position="560"/>
    </location>
</feature>
<dbReference type="SUPFAM" id="SSF53474">
    <property type="entry name" value="alpha/beta-Hydrolases"/>
    <property type="match status" value="2"/>
</dbReference>
<name>F0V729_NEOCL</name>
<protein>
    <submittedName>
        <fullName evidence="3">Putative lipase-like protein</fullName>
    </submittedName>
</protein>
<dbReference type="OMA" id="FCPDLME"/>
<dbReference type="Gene3D" id="3.40.50.1820">
    <property type="entry name" value="alpha/beta hydrolase"/>
    <property type="match status" value="2"/>
</dbReference>